<organism evidence="1">
    <name type="scientific">Cryptosporidium parvum</name>
    <dbReference type="NCBI Taxonomy" id="5807"/>
    <lineage>
        <taxon>Eukaryota</taxon>
        <taxon>Sar</taxon>
        <taxon>Alveolata</taxon>
        <taxon>Apicomplexa</taxon>
        <taxon>Conoidasida</taxon>
        <taxon>Coccidia</taxon>
        <taxon>Eucoccidiorida</taxon>
        <taxon>Eimeriorina</taxon>
        <taxon>Cryptosporidiidae</taxon>
        <taxon>Cryptosporidium</taxon>
    </lineage>
</organism>
<dbReference type="EMBL" id="FX115829">
    <property type="protein sequence ID" value="BAJ77932.1"/>
    <property type="molecule type" value="mRNA"/>
</dbReference>
<dbReference type="AlphaFoldDB" id="F0X5R1"/>
<name>F0X5R1_CRYPV</name>
<accession>F0X5R1</accession>
<evidence type="ECO:0000313" key="1">
    <source>
        <dbReference type="EMBL" id="BAJ77932.1"/>
    </source>
</evidence>
<proteinExistence type="evidence at transcript level"/>
<sequence length="60" mass="6456">MIGREVFLYSCRDSNTHLNLSEGDAKGQVGIGSTIMENALSNLVGGLTLLLVVTTTLRFE</sequence>
<reference evidence="1" key="1">
    <citation type="submission" date="2011-02" db="EMBL/GenBank/DDBJ databases">
        <title>Construction and analysis of full-length cDNA library of Cryptosporidium parvum.</title>
        <authorList>
            <person name="Yamagishi J."/>
            <person name="Wakaguri H."/>
            <person name="Sugano S."/>
            <person name="Kawano S."/>
            <person name="Fujisaki K."/>
            <person name="Sugimoto C."/>
            <person name="Watanabe J."/>
            <person name="Suzuki Y."/>
            <person name="Kimata I."/>
            <person name="Xuan X."/>
        </authorList>
    </citation>
    <scope>NUCLEOTIDE SEQUENCE</scope>
    <source>
        <strain evidence="1">HNJ-1</strain>
    </source>
</reference>
<protein>
    <submittedName>
        <fullName evidence="1">Uncharacterized protein</fullName>
    </submittedName>
</protein>